<keyword evidence="5" id="KW-0054">Arabinose catabolism</keyword>
<name>A0A8J5PZA7_FUSOX</name>
<accession>A0A8J5PZA7</accession>
<dbReference type="PANTHER" id="PTHR42044">
    <property type="entry name" value="DUF676 DOMAIN-CONTAINING PROTEIN-RELATED"/>
    <property type="match status" value="1"/>
</dbReference>
<keyword evidence="5" id="KW-0119">Carbohydrate metabolism</keyword>
<protein>
    <recommendedName>
        <fullName evidence="10">L-arabinitol 4-dehydrogenase</fullName>
        <ecNumber evidence="9">1.1.1.12</ecNumber>
    </recommendedName>
</protein>
<evidence type="ECO:0000256" key="4">
    <source>
        <dbReference type="ARBA" id="ARBA00022833"/>
    </source>
</evidence>
<keyword evidence="13" id="KW-0812">Transmembrane</keyword>
<dbReference type="InterPro" id="IPR013149">
    <property type="entry name" value="ADH-like_C"/>
</dbReference>
<dbReference type="PANTHER" id="PTHR42044:SF1">
    <property type="entry name" value="DUF676 DOMAIN-CONTAINING PROTEIN"/>
    <property type="match status" value="1"/>
</dbReference>
<evidence type="ECO:0000313" key="17">
    <source>
        <dbReference type="Proteomes" id="UP000693942"/>
    </source>
</evidence>
<dbReference type="GO" id="GO:0008270">
    <property type="term" value="F:zinc ion binding"/>
    <property type="evidence" value="ECO:0007669"/>
    <property type="project" value="InterPro"/>
</dbReference>
<evidence type="ECO:0000256" key="8">
    <source>
        <dbReference type="ARBA" id="ARBA00037881"/>
    </source>
</evidence>
<evidence type="ECO:0000256" key="9">
    <source>
        <dbReference type="ARBA" id="ARBA00038954"/>
    </source>
</evidence>
<sequence length="924" mass="101574">MCSLAASQPLTHDATPVVDELKVKLNGYPSDPQTLKAPLPNPSLQVTADHNLKRVDAPVYAPKSGEVLLHIKATGICGSDVHFWKTGCIGSLVFEGDCIIGHEAAGVVIRVGEDVTDLKPGDRVAVEPGVPCGHCFLCKDGRYNLCEDVQFSGVYPYAGTLQRYKVHPAKWLHKLPDSVSFAEGALLEPLSVVLHGINSAPITLGTPAVICGAGPIGLLALAAARASGAHPLVITDVEPKRLAFAKDFVPTAITYQVDISKSNEQNGKAVRKLFGETEYAQPRVVFECTGIESSVCSAAYMVRRGGVLMVVGVGRSIMNNLPFMHLSLAEIQLRFINRYKDTWPAGIACIEGGLIDAKKLVSHVFPLEQALEGLTLSADPKNGCIKVQIVDETETTSSDVAKQGQANTSSLPTITTMGATQYYRSQIGEESVIDYSHTDFPFKLLAKDVYYFFVYVWALPWVIWPVYPFKCKVFDELYPSPQNVFCVVVHLVLFFLQLGFIIALPFSIVFPVWMAATGIAGFMFTNWLICKLLNGSKETYTSDEKYAKARPEHAHEQWVFLNGVAVGDHWMQSNLNRLALTFGRPILGIHNQTRGIIFDVVECLIQRNFGYATGDVRICFRLLKDILYDESKSKVVFVLHSQGGIEGGLVLDWLLQELPQDLMSKLEVYTFGNAANHFNNPHRHRSSQMLARLKPLSAMSTVLTESSFDSPSSSPLEAKDDLALKALNPVRKESSGVSTRSISAAKDRCILHVEHYANSTDFVAIWGILHFATNRMESRELPRFQGRLFARADGRHGGHQMNQHYLNAMFPLKKDAETGEYVGADEDNEFMNEAIKVGEEGSASANAREAFEISWAGTQGFGSGDASTPIEVHGISNRIKEASDDHGIRVKDVSRLWSYRNGRSPVELPPMLVSENGVPRTATL</sequence>
<evidence type="ECO:0000256" key="10">
    <source>
        <dbReference type="ARBA" id="ARBA00039783"/>
    </source>
</evidence>
<dbReference type="GO" id="GO:0019568">
    <property type="term" value="P:arabinose catabolic process"/>
    <property type="evidence" value="ECO:0007669"/>
    <property type="project" value="UniProtKB-KW"/>
</dbReference>
<dbReference type="InterPro" id="IPR013154">
    <property type="entry name" value="ADH-like_N"/>
</dbReference>
<dbReference type="PROSITE" id="PS00059">
    <property type="entry name" value="ADH_ZINC"/>
    <property type="match status" value="1"/>
</dbReference>
<feature type="domain" description="Alcohol dehydrogenase-like N-terminal" evidence="15">
    <location>
        <begin position="64"/>
        <end position="177"/>
    </location>
</feature>
<gene>
    <name evidence="16" type="primary">ladA</name>
    <name evidence="16" type="ORF">Forpi1262_v002888</name>
</gene>
<keyword evidence="13" id="KW-1133">Transmembrane helix</keyword>
<evidence type="ECO:0000313" key="16">
    <source>
        <dbReference type="EMBL" id="KAG7436778.1"/>
    </source>
</evidence>
<comment type="cofactor">
    <cofactor evidence="1 12">
        <name>Zn(2+)</name>
        <dbReference type="ChEBI" id="CHEBI:29105"/>
    </cofactor>
</comment>
<feature type="transmembrane region" description="Helical" evidence="13">
    <location>
        <begin position="508"/>
        <end position="529"/>
    </location>
</feature>
<comment type="caution">
    <text evidence="16">The sequence shown here is derived from an EMBL/GenBank/DDBJ whole genome shotgun (WGS) entry which is preliminary data.</text>
</comment>
<proteinExistence type="inferred from homology"/>
<dbReference type="AlphaFoldDB" id="A0A8J5PZA7"/>
<dbReference type="Pfam" id="PF08240">
    <property type="entry name" value="ADH_N"/>
    <property type="match status" value="1"/>
</dbReference>
<dbReference type="CDD" id="cd05285">
    <property type="entry name" value="sorbitol_DH"/>
    <property type="match status" value="1"/>
</dbReference>
<dbReference type="InterPro" id="IPR002328">
    <property type="entry name" value="ADH_Zn_CS"/>
</dbReference>
<dbReference type="InterPro" id="IPR045306">
    <property type="entry name" value="SDH-like"/>
</dbReference>
<feature type="transmembrane region" description="Helical" evidence="13">
    <location>
        <begin position="481"/>
        <end position="502"/>
    </location>
</feature>
<keyword evidence="6" id="KW-0560">Oxidoreductase</keyword>
<dbReference type="Proteomes" id="UP000693942">
    <property type="component" value="Unassembled WGS sequence"/>
</dbReference>
<dbReference type="Pfam" id="PF00107">
    <property type="entry name" value="ADH_zinc_N"/>
    <property type="match status" value="1"/>
</dbReference>
<evidence type="ECO:0000259" key="15">
    <source>
        <dbReference type="Pfam" id="PF08240"/>
    </source>
</evidence>
<dbReference type="EMBL" id="JAELUR010000002">
    <property type="protein sequence ID" value="KAG7436778.1"/>
    <property type="molecule type" value="Genomic_DNA"/>
</dbReference>
<dbReference type="GO" id="GO:0050019">
    <property type="term" value="F:L-arabinitol 4-dehydrogenase activity"/>
    <property type="evidence" value="ECO:0007669"/>
    <property type="project" value="UniProtKB-EC"/>
</dbReference>
<feature type="domain" description="Alcohol dehydrogenase-like C-terminal" evidence="14">
    <location>
        <begin position="215"/>
        <end position="350"/>
    </location>
</feature>
<keyword evidence="3 12" id="KW-0479">Metal-binding</keyword>
<evidence type="ECO:0000256" key="7">
    <source>
        <dbReference type="ARBA" id="ARBA00023027"/>
    </source>
</evidence>
<evidence type="ECO:0000256" key="2">
    <source>
        <dbReference type="ARBA" id="ARBA00008072"/>
    </source>
</evidence>
<keyword evidence="7" id="KW-0520">NAD</keyword>
<dbReference type="FunFam" id="3.40.50.720:FF:000068">
    <property type="entry name" value="Sorbitol dehydrogenase"/>
    <property type="match status" value="1"/>
</dbReference>
<reference evidence="16" key="1">
    <citation type="submission" date="2021-04" db="EMBL/GenBank/DDBJ databases">
        <title>First draft genome resource for Brassicaceae pathogens Fusarium oxysporum f. sp. raphani and Fusarium oxysporum f. sp. rapae.</title>
        <authorList>
            <person name="Asai S."/>
        </authorList>
    </citation>
    <scope>NUCLEOTIDE SEQUENCE</scope>
    <source>
        <strain evidence="16">Tf1262</strain>
    </source>
</reference>
<evidence type="ECO:0000256" key="5">
    <source>
        <dbReference type="ARBA" id="ARBA00022935"/>
    </source>
</evidence>
<evidence type="ECO:0000259" key="14">
    <source>
        <dbReference type="Pfam" id="PF00107"/>
    </source>
</evidence>
<evidence type="ECO:0000256" key="1">
    <source>
        <dbReference type="ARBA" id="ARBA00001947"/>
    </source>
</evidence>
<evidence type="ECO:0000256" key="12">
    <source>
        <dbReference type="RuleBase" id="RU361277"/>
    </source>
</evidence>
<feature type="transmembrane region" description="Helical" evidence="13">
    <location>
        <begin position="449"/>
        <end position="469"/>
    </location>
</feature>
<comment type="catalytic activity">
    <reaction evidence="11">
        <text>L-arabinitol + NAD(+) = L-xylulose + NADH + H(+)</text>
        <dbReference type="Rhea" id="RHEA:16381"/>
        <dbReference type="ChEBI" id="CHEBI:15378"/>
        <dbReference type="ChEBI" id="CHEBI:17399"/>
        <dbReference type="ChEBI" id="CHEBI:18403"/>
        <dbReference type="ChEBI" id="CHEBI:57540"/>
        <dbReference type="ChEBI" id="CHEBI:57945"/>
        <dbReference type="EC" id="1.1.1.12"/>
    </reaction>
</comment>
<evidence type="ECO:0000256" key="3">
    <source>
        <dbReference type="ARBA" id="ARBA00022723"/>
    </source>
</evidence>
<evidence type="ECO:0000256" key="11">
    <source>
        <dbReference type="ARBA" id="ARBA00049317"/>
    </source>
</evidence>
<keyword evidence="13" id="KW-0472">Membrane</keyword>
<comment type="pathway">
    <text evidence="8">Carbohydrate degradation; L-arabinose degradation via L-arabinitol; D-xylulose 5-phosphate from L-arabinose (fungal route): step 2/5.</text>
</comment>
<dbReference type="EC" id="1.1.1.12" evidence="9"/>
<keyword evidence="4 12" id="KW-0862">Zinc</keyword>
<organism evidence="16 17">
    <name type="scientific">Fusarium oxysporum f. sp. raphani</name>
    <dbReference type="NCBI Taxonomy" id="96318"/>
    <lineage>
        <taxon>Eukaryota</taxon>
        <taxon>Fungi</taxon>
        <taxon>Dikarya</taxon>
        <taxon>Ascomycota</taxon>
        <taxon>Pezizomycotina</taxon>
        <taxon>Sordariomycetes</taxon>
        <taxon>Hypocreomycetidae</taxon>
        <taxon>Hypocreales</taxon>
        <taxon>Nectriaceae</taxon>
        <taxon>Fusarium</taxon>
        <taxon>Fusarium oxysporum species complex</taxon>
    </lineage>
</organism>
<comment type="similarity">
    <text evidence="2 12">Belongs to the zinc-containing alcohol dehydrogenase family.</text>
</comment>
<evidence type="ECO:0000256" key="6">
    <source>
        <dbReference type="ARBA" id="ARBA00023002"/>
    </source>
</evidence>
<evidence type="ECO:0000256" key="13">
    <source>
        <dbReference type="SAM" id="Phobius"/>
    </source>
</evidence>